<evidence type="ECO:0000313" key="4">
    <source>
        <dbReference type="EMBL" id="MDP1026782.1"/>
    </source>
</evidence>
<dbReference type="InterPro" id="IPR035093">
    <property type="entry name" value="RelE/ParE_toxin_dom_sf"/>
</dbReference>
<dbReference type="PANTHER" id="PTHR33755">
    <property type="entry name" value="TOXIN PARE1-RELATED"/>
    <property type="match status" value="1"/>
</dbReference>
<evidence type="ECO:0000256" key="2">
    <source>
        <dbReference type="ARBA" id="ARBA00022649"/>
    </source>
</evidence>
<dbReference type="EMBL" id="JAUUDS010000002">
    <property type="protein sequence ID" value="MDP1026782.1"/>
    <property type="molecule type" value="Genomic_DNA"/>
</dbReference>
<dbReference type="Pfam" id="PF05016">
    <property type="entry name" value="ParE_toxin"/>
    <property type="match status" value="1"/>
</dbReference>
<comment type="similarity">
    <text evidence="1">Belongs to the RelE toxin family.</text>
</comment>
<keyword evidence="5" id="KW-1185">Reference proteome</keyword>
<comment type="caution">
    <text evidence="4">The sequence shown here is derived from an EMBL/GenBank/DDBJ whole genome shotgun (WGS) entry which is preliminary data.</text>
</comment>
<name>A0ABT9EIV9_9SPHN</name>
<organism evidence="4 5">
    <name type="scientific">Sphingomonas aurea</name>
    <dbReference type="NCBI Taxonomy" id="3063994"/>
    <lineage>
        <taxon>Bacteria</taxon>
        <taxon>Pseudomonadati</taxon>
        <taxon>Pseudomonadota</taxon>
        <taxon>Alphaproteobacteria</taxon>
        <taxon>Sphingomonadales</taxon>
        <taxon>Sphingomonadaceae</taxon>
        <taxon>Sphingomonas</taxon>
    </lineage>
</organism>
<dbReference type="Proteomes" id="UP001230685">
    <property type="component" value="Unassembled WGS sequence"/>
</dbReference>
<dbReference type="InterPro" id="IPR051803">
    <property type="entry name" value="TA_system_RelE-like_toxin"/>
</dbReference>
<keyword evidence="2" id="KW-1277">Toxin-antitoxin system</keyword>
<evidence type="ECO:0000256" key="3">
    <source>
        <dbReference type="SAM" id="MobiDB-lite"/>
    </source>
</evidence>
<gene>
    <name evidence="4" type="ORF">Q5H91_06135</name>
</gene>
<dbReference type="InterPro" id="IPR007712">
    <property type="entry name" value="RelE/ParE_toxin"/>
</dbReference>
<sequence length="122" mass="13904">MHRSSEANSTLRSRSRRGSKTASTRGADLLTLRWAPLALHDLTIIDGYYLTTAPASSFDINHRIVAAAQFLSETPFAGPLIGDRDRRKWRVRNTPYILIYRVLGGQLRILRVFHTSRDPRSR</sequence>
<protein>
    <submittedName>
        <fullName evidence="4">Type II toxin-antitoxin system RelE/ParE family toxin</fullName>
    </submittedName>
</protein>
<reference evidence="4 5" key="1">
    <citation type="submission" date="2023-07" db="EMBL/GenBank/DDBJ databases">
        <authorList>
            <person name="Kim M.K."/>
        </authorList>
    </citation>
    <scope>NUCLEOTIDE SEQUENCE [LARGE SCALE GENOMIC DNA]</scope>
    <source>
        <strain evidence="4 5">KR1UV-12</strain>
    </source>
</reference>
<dbReference type="Gene3D" id="3.30.2310.20">
    <property type="entry name" value="RelE-like"/>
    <property type="match status" value="1"/>
</dbReference>
<evidence type="ECO:0000256" key="1">
    <source>
        <dbReference type="ARBA" id="ARBA00006226"/>
    </source>
</evidence>
<accession>A0ABT9EIV9</accession>
<feature type="compositionally biased region" description="Polar residues" evidence="3">
    <location>
        <begin position="1"/>
        <end position="12"/>
    </location>
</feature>
<feature type="region of interest" description="Disordered" evidence="3">
    <location>
        <begin position="1"/>
        <end position="24"/>
    </location>
</feature>
<evidence type="ECO:0000313" key="5">
    <source>
        <dbReference type="Proteomes" id="UP001230685"/>
    </source>
</evidence>
<proteinExistence type="inferred from homology"/>